<keyword evidence="2" id="KW-0479">Metal-binding</keyword>
<dbReference type="GeneID" id="16994900"/>
<dbReference type="InterPro" id="IPR036322">
    <property type="entry name" value="WD40_repeat_dom_sf"/>
</dbReference>
<dbReference type="RefSeq" id="XP_005537097.1">
    <property type="nucleotide sequence ID" value="XM_005537040.1"/>
</dbReference>
<dbReference type="Proteomes" id="UP000007014">
    <property type="component" value="Chromosome 13"/>
</dbReference>
<dbReference type="EMBL" id="AP006495">
    <property type="protein sequence ID" value="BAM81061.1"/>
    <property type="molecule type" value="Genomic_DNA"/>
</dbReference>
<gene>
    <name evidence="6" type="ORF">CYME_CMM215C</name>
</gene>
<dbReference type="KEGG" id="cme:CYME_CMM215C"/>
<dbReference type="InterPro" id="IPR037381">
    <property type="entry name" value="RFWD3"/>
</dbReference>
<dbReference type="Pfam" id="PF13639">
    <property type="entry name" value="zf-RING_2"/>
    <property type="match status" value="1"/>
</dbReference>
<dbReference type="SUPFAM" id="SSF57850">
    <property type="entry name" value="RING/U-box"/>
    <property type="match status" value="1"/>
</dbReference>
<dbReference type="PANTHER" id="PTHR16047">
    <property type="entry name" value="RFWD3 PROTEIN"/>
    <property type="match status" value="1"/>
</dbReference>
<dbReference type="SUPFAM" id="SSF50978">
    <property type="entry name" value="WD40 repeat-like"/>
    <property type="match status" value="1"/>
</dbReference>
<dbReference type="InterPro" id="IPR015943">
    <property type="entry name" value="WD40/YVTN_repeat-like_dom_sf"/>
</dbReference>
<keyword evidence="3" id="KW-0175">Coiled coil</keyword>
<reference evidence="6 7" key="2">
    <citation type="journal article" date="2007" name="BMC Biol.">
        <title>A 100%-complete sequence reveals unusually simple genomic features in the hot-spring red alga Cyanidioschyzon merolae.</title>
        <authorList>
            <person name="Nozaki H."/>
            <person name="Takano H."/>
            <person name="Misumi O."/>
            <person name="Terasawa K."/>
            <person name="Matsuzaki M."/>
            <person name="Maruyama S."/>
            <person name="Nishida K."/>
            <person name="Yagisawa F."/>
            <person name="Yoshida Y."/>
            <person name="Fujiwara T."/>
            <person name="Takio S."/>
            <person name="Tamura K."/>
            <person name="Chung S.J."/>
            <person name="Nakamura S."/>
            <person name="Kuroiwa H."/>
            <person name="Tanaka K."/>
            <person name="Sato N."/>
            <person name="Kuroiwa T."/>
        </authorList>
    </citation>
    <scope>NUCLEOTIDE SEQUENCE [LARGE SCALE GENOMIC DNA]</scope>
    <source>
        <strain evidence="6 7">10D</strain>
    </source>
</reference>
<dbReference type="HOGENOM" id="CLU_464924_0_0_1"/>
<organism evidence="6 7">
    <name type="scientific">Cyanidioschyzon merolae (strain NIES-3377 / 10D)</name>
    <name type="common">Unicellular red alga</name>
    <dbReference type="NCBI Taxonomy" id="280699"/>
    <lineage>
        <taxon>Eukaryota</taxon>
        <taxon>Rhodophyta</taxon>
        <taxon>Bangiophyceae</taxon>
        <taxon>Cyanidiales</taxon>
        <taxon>Cyanidiaceae</taxon>
        <taxon>Cyanidioschyzon</taxon>
    </lineage>
</organism>
<dbReference type="GO" id="GO:0016604">
    <property type="term" value="C:nuclear body"/>
    <property type="evidence" value="ECO:0007669"/>
    <property type="project" value="UniProtKB-SubCell"/>
</dbReference>
<keyword evidence="2" id="KW-0862">Zinc</keyword>
<comment type="subcellular location">
    <subcellularLocation>
        <location evidence="1">Nucleus</location>
        <location evidence="1">Nuclear body</location>
    </subcellularLocation>
</comment>
<dbReference type="Gene3D" id="2.130.10.10">
    <property type="entry name" value="YVTN repeat-like/Quinoprotein amine dehydrogenase"/>
    <property type="match status" value="1"/>
</dbReference>
<evidence type="ECO:0000256" key="4">
    <source>
        <dbReference type="SAM" id="MobiDB-lite"/>
    </source>
</evidence>
<dbReference type="InterPro" id="IPR013083">
    <property type="entry name" value="Znf_RING/FYVE/PHD"/>
</dbReference>
<sequence>MDLSAQGSGVSPTHPGLREAPEPDLEAVSRPSAIICASECPICFEQLASAGAHQICCLRCGHIFGRSCLERWLRQQRRASDRCCPQCKQRAQLCDIRLLYVPGTHMERDARPGGNRTGAADERQLSHVQRDPATVQLVTREVDECEELRNALRVERKRRVRMELELCRVRNELRTLQASSGREQRKSEPERLCTSAQIPGAAGTAELPPAMVSVDPRERAAASSDYSMLERLNIRFCGQTRCLLDRARIAYIHADRASIYVSTAVSDMKGVHDAQTYTLKEIPLELMSSPVVPALDPDLHRGPIRDVTSNGQLLASASLDGNVSLVDMQTRLFAAKIFVGEPLWSVKFANSWEHGIAVGSQRGLLRLFDLRKTLEPLGIFRCAVPSGGIHSMHLDSVGDSCSEQLNFCTLQSLHTVEFSWSTLSGNHAVEAYRFPDLFSSPTQMYCMRVHRRFMLLSGRRGLASDGEHVLVDVDHPSGQPLVVHRASGFQPGPQLCSTDFAMLPNRQAPEDDPVPLLLSGDAKSPGALRCWAPGVISESFCLNLGVACERGSEQRFVPNVVADERLGVFAAVAPESLSVFSWTRQKS</sequence>
<dbReference type="GO" id="GO:0004842">
    <property type="term" value="F:ubiquitin-protein transferase activity"/>
    <property type="evidence" value="ECO:0007669"/>
    <property type="project" value="InterPro"/>
</dbReference>
<evidence type="ECO:0000256" key="3">
    <source>
        <dbReference type="SAM" id="Coils"/>
    </source>
</evidence>
<dbReference type="Gene3D" id="3.30.40.10">
    <property type="entry name" value="Zinc/RING finger domain, C3HC4 (zinc finger)"/>
    <property type="match status" value="1"/>
</dbReference>
<dbReference type="Gramene" id="CMM215CT">
    <property type="protein sequence ID" value="CMM215CT"/>
    <property type="gene ID" value="CMM215C"/>
</dbReference>
<dbReference type="STRING" id="280699.M1UTE9"/>
<protein>
    <recommendedName>
        <fullName evidence="5">RING-type domain-containing protein</fullName>
    </recommendedName>
</protein>
<feature type="region of interest" description="Disordered" evidence="4">
    <location>
        <begin position="106"/>
        <end position="126"/>
    </location>
</feature>
<name>M1UTE9_CYAM1</name>
<feature type="domain" description="RING-type" evidence="5">
    <location>
        <begin position="40"/>
        <end position="88"/>
    </location>
</feature>
<keyword evidence="2" id="KW-0863">Zinc-finger</keyword>
<dbReference type="OrthoDB" id="5600418at2759"/>
<dbReference type="AlphaFoldDB" id="M1UTE9"/>
<dbReference type="InterPro" id="IPR001841">
    <property type="entry name" value="Znf_RING"/>
</dbReference>
<dbReference type="CDD" id="cd16450">
    <property type="entry name" value="mRING-C3HGC3_RFWD3"/>
    <property type="match status" value="1"/>
</dbReference>
<dbReference type="GO" id="GO:0016567">
    <property type="term" value="P:protein ubiquitination"/>
    <property type="evidence" value="ECO:0007669"/>
    <property type="project" value="InterPro"/>
</dbReference>
<feature type="coiled-coil region" evidence="3">
    <location>
        <begin position="135"/>
        <end position="165"/>
    </location>
</feature>
<dbReference type="eggNOG" id="KOG1645">
    <property type="taxonomic scope" value="Eukaryota"/>
</dbReference>
<evidence type="ECO:0000256" key="1">
    <source>
        <dbReference type="ARBA" id="ARBA00034306"/>
    </source>
</evidence>
<proteinExistence type="predicted"/>
<evidence type="ECO:0000313" key="6">
    <source>
        <dbReference type="EMBL" id="BAM81061.1"/>
    </source>
</evidence>
<keyword evidence="7" id="KW-1185">Reference proteome</keyword>
<evidence type="ECO:0000259" key="5">
    <source>
        <dbReference type="PROSITE" id="PS50089"/>
    </source>
</evidence>
<feature type="region of interest" description="Disordered" evidence="4">
    <location>
        <begin position="1"/>
        <end position="24"/>
    </location>
</feature>
<evidence type="ECO:0000313" key="7">
    <source>
        <dbReference type="Proteomes" id="UP000007014"/>
    </source>
</evidence>
<feature type="compositionally biased region" description="Polar residues" evidence="4">
    <location>
        <begin position="1"/>
        <end position="11"/>
    </location>
</feature>
<dbReference type="PROSITE" id="PS50089">
    <property type="entry name" value="ZF_RING_2"/>
    <property type="match status" value="1"/>
</dbReference>
<accession>M1UTE9</accession>
<evidence type="ECO:0000256" key="2">
    <source>
        <dbReference type="PROSITE-ProRule" id="PRU00175"/>
    </source>
</evidence>
<dbReference type="GO" id="GO:0008270">
    <property type="term" value="F:zinc ion binding"/>
    <property type="evidence" value="ECO:0007669"/>
    <property type="project" value="UniProtKB-KW"/>
</dbReference>
<dbReference type="PANTHER" id="PTHR16047:SF7">
    <property type="entry name" value="E3 UBIQUITIN-PROTEIN LIGASE RFWD3"/>
    <property type="match status" value="1"/>
</dbReference>
<reference evidence="6 7" key="1">
    <citation type="journal article" date="2004" name="Nature">
        <title>Genome sequence of the ultrasmall unicellular red alga Cyanidioschyzon merolae 10D.</title>
        <authorList>
            <person name="Matsuzaki M."/>
            <person name="Misumi O."/>
            <person name="Shin-i T."/>
            <person name="Maruyama S."/>
            <person name="Takahara M."/>
            <person name="Miyagishima S."/>
            <person name="Mori T."/>
            <person name="Nishida K."/>
            <person name="Yagisawa F."/>
            <person name="Nishida K."/>
            <person name="Yoshida Y."/>
            <person name="Nishimura Y."/>
            <person name="Nakao S."/>
            <person name="Kobayashi T."/>
            <person name="Momoyama Y."/>
            <person name="Higashiyama T."/>
            <person name="Minoda A."/>
            <person name="Sano M."/>
            <person name="Nomoto H."/>
            <person name="Oishi K."/>
            <person name="Hayashi H."/>
            <person name="Ohta F."/>
            <person name="Nishizaka S."/>
            <person name="Haga S."/>
            <person name="Miura S."/>
            <person name="Morishita T."/>
            <person name="Kabeya Y."/>
            <person name="Terasawa K."/>
            <person name="Suzuki Y."/>
            <person name="Ishii Y."/>
            <person name="Asakawa S."/>
            <person name="Takano H."/>
            <person name="Ohta N."/>
            <person name="Kuroiwa H."/>
            <person name="Tanaka K."/>
            <person name="Shimizu N."/>
            <person name="Sugano S."/>
            <person name="Sato N."/>
            <person name="Nozaki H."/>
            <person name="Ogasawara N."/>
            <person name="Kohara Y."/>
            <person name="Kuroiwa T."/>
        </authorList>
    </citation>
    <scope>NUCLEOTIDE SEQUENCE [LARGE SCALE GENOMIC DNA]</scope>
    <source>
        <strain evidence="6 7">10D</strain>
    </source>
</reference>
<dbReference type="GO" id="GO:0036297">
    <property type="term" value="P:interstrand cross-link repair"/>
    <property type="evidence" value="ECO:0007669"/>
    <property type="project" value="InterPro"/>
</dbReference>